<dbReference type="Pfam" id="PF13454">
    <property type="entry name" value="NAD_binding_9"/>
    <property type="match status" value="1"/>
</dbReference>
<keyword evidence="3" id="KW-1185">Reference proteome</keyword>
<name>A0ABT3XZ57_9FLAO</name>
<dbReference type="PANTHER" id="PTHR40254:SF1">
    <property type="entry name" value="BLR0577 PROTEIN"/>
    <property type="match status" value="1"/>
</dbReference>
<evidence type="ECO:0000313" key="3">
    <source>
        <dbReference type="Proteomes" id="UP001070176"/>
    </source>
</evidence>
<reference evidence="2" key="1">
    <citation type="submission" date="2022-10" db="EMBL/GenBank/DDBJ databases">
        <title>Chryseobacterium sp. nov., a novel bacterial species.</title>
        <authorList>
            <person name="Cao Y."/>
        </authorList>
    </citation>
    <scope>NUCLEOTIDE SEQUENCE</scope>
    <source>
        <strain evidence="2">KC 927</strain>
    </source>
</reference>
<dbReference type="PANTHER" id="PTHR40254">
    <property type="entry name" value="BLR0577 PROTEIN"/>
    <property type="match status" value="1"/>
</dbReference>
<proteinExistence type="predicted"/>
<dbReference type="InterPro" id="IPR052189">
    <property type="entry name" value="L-asp_N-monooxygenase_NS-form"/>
</dbReference>
<evidence type="ECO:0000313" key="2">
    <source>
        <dbReference type="EMBL" id="MCX8531176.1"/>
    </source>
</evidence>
<accession>A0ABT3XZ57</accession>
<comment type="caution">
    <text evidence="2">The sequence shown here is derived from an EMBL/GenBank/DDBJ whole genome shotgun (WGS) entry which is preliminary data.</text>
</comment>
<feature type="domain" description="FAD-dependent urate hydroxylase HpyO/Asp monooxygenase CreE-like FAD/NAD(P)-binding" evidence="1">
    <location>
        <begin position="10"/>
        <end position="174"/>
    </location>
</feature>
<protein>
    <submittedName>
        <fullName evidence="2">FAD/NAD(P)-binding protein</fullName>
    </submittedName>
</protein>
<dbReference type="InterPro" id="IPR036188">
    <property type="entry name" value="FAD/NAD-bd_sf"/>
</dbReference>
<dbReference type="InterPro" id="IPR038732">
    <property type="entry name" value="HpyO/CreE_NAD-binding"/>
</dbReference>
<dbReference type="Gene3D" id="3.50.50.60">
    <property type="entry name" value="FAD/NAD(P)-binding domain"/>
    <property type="match status" value="1"/>
</dbReference>
<dbReference type="SUPFAM" id="SSF51905">
    <property type="entry name" value="FAD/NAD(P)-binding domain"/>
    <property type="match status" value="1"/>
</dbReference>
<dbReference type="RefSeq" id="WP_267279827.1">
    <property type="nucleotide sequence ID" value="NZ_JAOVZV010000001.1"/>
</dbReference>
<sequence>MNQNISQHIAVIGGGPAALLFLKHITKSSNLPKSIFIFEKNDRLGVGMPYGKFGSCNEHVANVSANELPKLVDSFEDFIRRNPSEKFNDFKNPENLNPYLVIPRLLLGDYLEDQFQQLIDIAEEKGINVIIKTETAVKDILPNFSSERKFKIITENSEDDTEFLVDKVVICTGHIWRKKYEETVKGWYDSPYPPSKFQDATNFPVAVRGTSLTAIDAVKTLARLNGKFTEDGDKLMYQLNDSSENFRLDLFSKGGFLPALRFHSEDDSYSLKWAMSLQEIDEYKESHKGFVDLDYVFEINFKKPLKEKDPDFYESIKDLTIEKFVEKMMNFREKVDSFELFKAEYYEAEKSINRKKSITWKEKLAAFSYAMNYPAKHFSAEDMLRLKSTLMPLITIIIASLPQSSYKEMMALHEAGLITLIEVDKESTVEPNIQGGADYIYTDKEGNEIKKHYEMFVDSIGQQQMNPEDLPFKSLVNESLVSAAYLRFKNQQKGEELFINEDEKVIKSTDQHNYYLNVPGLNINDYFQSLDLYNKPIDGLFIMAVPFIGGLNPDYSGLDFCDTAAERIMMAINRSEFPIFNQENQNQILEERQIL</sequence>
<gene>
    <name evidence="2" type="ORF">OEA66_02285</name>
</gene>
<organism evidence="2 3">
    <name type="scientific">Chryseobacterium luquanense</name>
    <dbReference type="NCBI Taxonomy" id="2983766"/>
    <lineage>
        <taxon>Bacteria</taxon>
        <taxon>Pseudomonadati</taxon>
        <taxon>Bacteroidota</taxon>
        <taxon>Flavobacteriia</taxon>
        <taxon>Flavobacteriales</taxon>
        <taxon>Weeksellaceae</taxon>
        <taxon>Chryseobacterium group</taxon>
        <taxon>Chryseobacterium</taxon>
    </lineage>
</organism>
<dbReference type="EMBL" id="JAOVZV010000001">
    <property type="protein sequence ID" value="MCX8531176.1"/>
    <property type="molecule type" value="Genomic_DNA"/>
</dbReference>
<evidence type="ECO:0000259" key="1">
    <source>
        <dbReference type="Pfam" id="PF13454"/>
    </source>
</evidence>
<dbReference type="Proteomes" id="UP001070176">
    <property type="component" value="Unassembled WGS sequence"/>
</dbReference>